<dbReference type="Gene3D" id="2.60.40.150">
    <property type="entry name" value="C2 domain"/>
    <property type="match status" value="1"/>
</dbReference>
<dbReference type="AlphaFoldDB" id="E1ZKP0"/>
<dbReference type="InParanoid" id="E1ZKP0"/>
<evidence type="ECO:0000259" key="1">
    <source>
        <dbReference type="PROSITE" id="PS50004"/>
    </source>
</evidence>
<proteinExistence type="predicted"/>
<feature type="domain" description="C2" evidence="1">
    <location>
        <begin position="1"/>
        <end position="110"/>
    </location>
</feature>
<evidence type="ECO:0000313" key="2">
    <source>
        <dbReference type="EMBL" id="EFN53415.1"/>
    </source>
</evidence>
<keyword evidence="3" id="KW-1185">Reference proteome</keyword>
<dbReference type="CDD" id="cd00030">
    <property type="entry name" value="C2"/>
    <property type="match status" value="1"/>
</dbReference>
<evidence type="ECO:0000313" key="3">
    <source>
        <dbReference type="Proteomes" id="UP000008141"/>
    </source>
</evidence>
<dbReference type="KEGG" id="cvr:CHLNCDRAFT_136606"/>
<organism evidence="3">
    <name type="scientific">Chlorella variabilis</name>
    <name type="common">Green alga</name>
    <dbReference type="NCBI Taxonomy" id="554065"/>
    <lineage>
        <taxon>Eukaryota</taxon>
        <taxon>Viridiplantae</taxon>
        <taxon>Chlorophyta</taxon>
        <taxon>core chlorophytes</taxon>
        <taxon>Trebouxiophyceae</taxon>
        <taxon>Chlorellales</taxon>
        <taxon>Chlorellaceae</taxon>
        <taxon>Chlorella clade</taxon>
        <taxon>Chlorella</taxon>
    </lineage>
</organism>
<gene>
    <name evidence="2" type="ORF">CHLNCDRAFT_136606</name>
</gene>
<dbReference type="SUPFAM" id="SSF49562">
    <property type="entry name" value="C2 domain (Calcium/lipid-binding domain, CaLB)"/>
    <property type="match status" value="1"/>
</dbReference>
<sequence length="133" mass="14068">MREVKLLTITVTTASGHGVHALLPSEPCYCTVEVPGNRKQTGFGRAKAGSSACQWDEALDFEYEGGTPKALHVELHGQLAHGADDLVGAGDVDLHEVLERGTKQVVEVPLTKGGRELGAVELCIQHTAMPGAK</sequence>
<dbReference type="InterPro" id="IPR000008">
    <property type="entry name" value="C2_dom"/>
</dbReference>
<name>E1ZKP0_CHLVA</name>
<dbReference type="GeneID" id="17352988"/>
<dbReference type="EMBL" id="GL433851">
    <property type="protein sequence ID" value="EFN53415.1"/>
    <property type="molecule type" value="Genomic_DNA"/>
</dbReference>
<dbReference type="Proteomes" id="UP000008141">
    <property type="component" value="Unassembled WGS sequence"/>
</dbReference>
<dbReference type="InterPro" id="IPR035892">
    <property type="entry name" value="C2_domain_sf"/>
</dbReference>
<accession>E1ZKP0</accession>
<protein>
    <submittedName>
        <fullName evidence="2">Expressed protein</fullName>
    </submittedName>
</protein>
<dbReference type="PROSITE" id="PS50004">
    <property type="entry name" value="C2"/>
    <property type="match status" value="1"/>
</dbReference>
<dbReference type="RefSeq" id="XP_005845517.1">
    <property type="nucleotide sequence ID" value="XM_005845455.1"/>
</dbReference>
<dbReference type="OrthoDB" id="511881at2759"/>
<reference evidence="2 3" key="1">
    <citation type="journal article" date="2010" name="Plant Cell">
        <title>The Chlorella variabilis NC64A genome reveals adaptation to photosymbiosis, coevolution with viruses, and cryptic sex.</title>
        <authorList>
            <person name="Blanc G."/>
            <person name="Duncan G."/>
            <person name="Agarkova I."/>
            <person name="Borodovsky M."/>
            <person name="Gurnon J."/>
            <person name="Kuo A."/>
            <person name="Lindquist E."/>
            <person name="Lucas S."/>
            <person name="Pangilinan J."/>
            <person name="Polle J."/>
            <person name="Salamov A."/>
            <person name="Terry A."/>
            <person name="Yamada T."/>
            <person name="Dunigan D.D."/>
            <person name="Grigoriev I.V."/>
            <person name="Claverie J.M."/>
            <person name="Van Etten J.L."/>
        </authorList>
    </citation>
    <scope>NUCLEOTIDE SEQUENCE [LARGE SCALE GENOMIC DNA]</scope>
    <source>
        <strain evidence="2 3">NC64A</strain>
    </source>
</reference>